<dbReference type="EMBL" id="BMAW01015885">
    <property type="protein sequence ID" value="GFT45972.1"/>
    <property type="molecule type" value="Genomic_DNA"/>
</dbReference>
<keyword evidence="2" id="KW-1185">Reference proteome</keyword>
<comment type="caution">
    <text evidence="1">The sequence shown here is derived from an EMBL/GenBank/DDBJ whole genome shotgun (WGS) entry which is preliminary data.</text>
</comment>
<gene>
    <name evidence="1" type="primary">AVEN_15509_1</name>
    <name evidence="1" type="ORF">NPIL_412041</name>
</gene>
<reference evidence="1" key="1">
    <citation type="submission" date="2020-08" db="EMBL/GenBank/DDBJ databases">
        <title>Multicomponent nature underlies the extraordinary mechanical properties of spider dragline silk.</title>
        <authorList>
            <person name="Kono N."/>
            <person name="Nakamura H."/>
            <person name="Mori M."/>
            <person name="Yoshida Y."/>
            <person name="Ohtoshi R."/>
            <person name="Malay A.D."/>
            <person name="Moran D.A.P."/>
            <person name="Tomita M."/>
            <person name="Numata K."/>
            <person name="Arakawa K."/>
        </authorList>
    </citation>
    <scope>NUCLEOTIDE SEQUENCE</scope>
</reference>
<evidence type="ECO:0000313" key="2">
    <source>
        <dbReference type="Proteomes" id="UP000887013"/>
    </source>
</evidence>
<sequence>MEEHKLKGRIIISYVLNSLRERFWILAGRRVVSSVLKTCITCKRYSNKNVNPSVPPFPEDRGQDASVFQITSIDYAGSIFLREYKKAWICLFTTRKQELRGWEYSDPTDNSSSTTNVLGMVWERCGDYLCPNITNITYVLPEILFKRDNSNSYSK</sequence>
<accession>A0A8X6TSL1</accession>
<evidence type="ECO:0000313" key="1">
    <source>
        <dbReference type="EMBL" id="GFT45972.1"/>
    </source>
</evidence>
<proteinExistence type="predicted"/>
<name>A0A8X6TSL1_NEPPI</name>
<dbReference type="Proteomes" id="UP000887013">
    <property type="component" value="Unassembled WGS sequence"/>
</dbReference>
<organism evidence="1 2">
    <name type="scientific">Nephila pilipes</name>
    <name type="common">Giant wood spider</name>
    <name type="synonym">Nephila maculata</name>
    <dbReference type="NCBI Taxonomy" id="299642"/>
    <lineage>
        <taxon>Eukaryota</taxon>
        <taxon>Metazoa</taxon>
        <taxon>Ecdysozoa</taxon>
        <taxon>Arthropoda</taxon>
        <taxon>Chelicerata</taxon>
        <taxon>Arachnida</taxon>
        <taxon>Araneae</taxon>
        <taxon>Araneomorphae</taxon>
        <taxon>Entelegynae</taxon>
        <taxon>Araneoidea</taxon>
        <taxon>Nephilidae</taxon>
        <taxon>Nephila</taxon>
    </lineage>
</organism>
<dbReference type="AlphaFoldDB" id="A0A8X6TSL1"/>
<dbReference type="OrthoDB" id="6434541at2759"/>
<protein>
    <submittedName>
        <fullName evidence="1">Integrase catalytic domain-containing protein</fullName>
    </submittedName>
</protein>